<evidence type="ECO:0000313" key="2">
    <source>
        <dbReference type="Proteomes" id="UP000002376"/>
    </source>
</evidence>
<accession>D5U1L1</accession>
<sequence>MSSNNKLIISPNIRVCFELLPLNILNQKLEVTLVITLNQPGRKIYEFVTKESANYPVYLEIHAPTLNCSLIMMGQQTTHVYCKEASNLEDTVKILNHIFSSREMFEARIYKIELYLPITEPEPLVRLLHAIYLSTILCRFEESLYFIRELEKKFQEDLASSTSFKKDPSCLGNLKREFRELKKRVERKELVDFLDQVQAFAKIYASCKA</sequence>
<organism evidence="1 2">
    <name type="scientific">Thermosphaera aggregans (strain DSM 11486 / M11TL)</name>
    <dbReference type="NCBI Taxonomy" id="633148"/>
    <lineage>
        <taxon>Archaea</taxon>
        <taxon>Thermoproteota</taxon>
        <taxon>Thermoprotei</taxon>
        <taxon>Desulfurococcales</taxon>
        <taxon>Desulfurococcaceae</taxon>
        <taxon>Thermosphaera</taxon>
    </lineage>
</organism>
<dbReference type="Proteomes" id="UP000002376">
    <property type="component" value="Chromosome"/>
</dbReference>
<proteinExistence type="predicted"/>
<dbReference type="OrthoDB" id="376191at2157"/>
<dbReference type="AlphaFoldDB" id="D5U1L1"/>
<dbReference type="HOGENOM" id="CLU_1313176_0_0_2"/>
<gene>
    <name evidence="1" type="ordered locus">Tagg_0738</name>
</gene>
<dbReference type="KEGG" id="tag:Tagg_0738"/>
<dbReference type="STRING" id="633148.Tagg_0738"/>
<dbReference type="RefSeq" id="WP_013129604.1">
    <property type="nucleotide sequence ID" value="NC_014160.1"/>
</dbReference>
<dbReference type="EMBL" id="CP001939">
    <property type="protein sequence ID" value="ADG91011.1"/>
    <property type="molecule type" value="Genomic_DNA"/>
</dbReference>
<protein>
    <submittedName>
        <fullName evidence="1">Uncharacterized protein</fullName>
    </submittedName>
</protein>
<keyword evidence="2" id="KW-1185">Reference proteome</keyword>
<name>D5U1L1_THEAM</name>
<dbReference type="GeneID" id="9165753"/>
<reference key="3">
    <citation type="submission" date="2010-02" db="EMBL/GenBank/DDBJ databases">
        <title>Complete genome sequence of Thermosphaera aggregans type strain (M11TL).</title>
        <authorList>
            <consortium name="US DOE Joint Genome Institute (JGI-PGF)"/>
            <person name="Spring S."/>
            <person name="Lapidus A."/>
            <person name="Munk C."/>
            <person name="Schroeder M."/>
            <person name="Glavina Del Rio T."/>
            <person name="Tice H."/>
            <person name="Copeland A."/>
            <person name="Cheng J.-F."/>
            <person name="Lucas S."/>
            <person name="Chen F."/>
            <person name="Nolan M."/>
            <person name="Bruce D."/>
            <person name="Goodwin L."/>
            <person name="Pitluck S."/>
            <person name="Ivanova N."/>
            <person name="Mavromatis K."/>
            <person name="Ovchinnikova G."/>
            <person name="Pati A."/>
            <person name="Chen A."/>
            <person name="Palaniappan K."/>
            <person name="Land M."/>
            <person name="Hauser L."/>
            <person name="Chang Y.-J."/>
            <person name="Jeffries C.C."/>
            <person name="Brettin T."/>
            <person name="Detter J.C."/>
            <person name="Tapia R."/>
            <person name="Han C."/>
            <person name="Chain P."/>
            <person name="Heimerl T."/>
            <person name="Weik F."/>
            <person name="Goker M."/>
            <person name="Rachel R."/>
            <person name="Bristow J."/>
            <person name="Eisen J.A."/>
            <person name="Markowitz V."/>
            <person name="Hugenholtz P."/>
            <person name="Kyrpides N.C."/>
            <person name="Klenk H.-P."/>
        </authorList>
    </citation>
    <scope>NUCLEOTIDE SEQUENCE</scope>
    <source>
        <strain>DSM 11486</strain>
    </source>
</reference>
<evidence type="ECO:0000313" key="1">
    <source>
        <dbReference type="EMBL" id="ADG91011.1"/>
    </source>
</evidence>
<reference evidence="1 2" key="1">
    <citation type="journal article" date="2010" name="Stand. Genomic Sci.">
        <title>Complete genome sequence of Thermosphaera aggregans type strain (M11TL).</title>
        <authorList>
            <person name="Spring S."/>
            <person name="Rachel R."/>
            <person name="Lapidus A."/>
            <person name="Davenport K."/>
            <person name="Tice H."/>
            <person name="Copeland A."/>
            <person name="Cheng J.F."/>
            <person name="Lucas S."/>
            <person name="Chen F."/>
            <person name="Nolan M."/>
            <person name="Bruce D."/>
            <person name="Goodwin L."/>
            <person name="Pitluck S."/>
            <person name="Ivanova N."/>
            <person name="Mavromatis K."/>
            <person name="Ovchinnikova G."/>
            <person name="Pati A."/>
            <person name="Chen A."/>
            <person name="Palaniappan K."/>
            <person name="Land M."/>
            <person name="Hauser L."/>
            <person name="Chang Y.J."/>
            <person name="Jeffries C.C."/>
            <person name="Brettin T."/>
            <person name="Detter J.C."/>
            <person name="Tapia R."/>
            <person name="Han C."/>
            <person name="Heimerl T."/>
            <person name="Weikl F."/>
            <person name="Brambilla E."/>
            <person name="Goker M."/>
            <person name="Bristow J."/>
            <person name="Eisen J.A."/>
            <person name="Markowitz V."/>
            <person name="Hugenholtz P."/>
            <person name="Kyrpides N.C."/>
            <person name="Klenk H.P."/>
        </authorList>
    </citation>
    <scope>NUCLEOTIDE SEQUENCE [LARGE SCALE GENOMIC DNA]</scope>
    <source>
        <strain evidence="2">DSM 11486 / M11TL</strain>
    </source>
</reference>
<reference evidence="2" key="2">
    <citation type="journal article" date="2010" name="Stand. Genomic Sci.">
        <title>Complete genome sequence of Thermosphaera aggregans type strain (M11TLT).</title>
        <authorList>
            <person name="Spring S."/>
            <person name="Rachel R."/>
            <person name="Lapidus A."/>
            <person name="Davenport K."/>
            <person name="Tice H."/>
            <person name="Copeland A."/>
            <person name="Cheng J.-F."/>
            <person name="Lucas S."/>
            <person name="Chen F."/>
            <person name="Nolan M."/>
            <person name="Bruce D."/>
            <person name="Goodwin L."/>
            <person name="Pitluck S."/>
            <person name="Ivanova N."/>
            <person name="Mavromatis K."/>
            <person name="Ovchinnikova G."/>
            <person name="Pati A."/>
            <person name="Chen A."/>
            <person name="Palaniappan K."/>
            <person name="Land M."/>
            <person name="Hauser L."/>
            <person name="Chang Y.-J."/>
            <person name="Jeffries C.C."/>
            <person name="Brettin T."/>
            <person name="Detter J.C."/>
            <person name="Tapia R."/>
            <person name="Han C."/>
            <person name="Heimerl T."/>
            <person name="Weikl F."/>
            <person name="Brambilla E."/>
            <person name="Goker M."/>
            <person name="Bristow J."/>
            <person name="Eisen J.A."/>
            <person name="Markowitz V."/>
            <person name="Hugenholtz P."/>
            <person name="Kyrpides N.C."/>
            <person name="Klenk H.-P."/>
        </authorList>
    </citation>
    <scope>NUCLEOTIDE SEQUENCE [LARGE SCALE GENOMIC DNA]</scope>
    <source>
        <strain evidence="2">DSM 11486 / M11TL</strain>
    </source>
</reference>